<dbReference type="InterPro" id="IPR018181">
    <property type="entry name" value="Heat_shock_70_CS"/>
</dbReference>
<dbReference type="FunFam" id="3.30.420.40:FF:000144">
    <property type="entry name" value="Molecular chaperone HscC"/>
    <property type="match status" value="1"/>
</dbReference>
<dbReference type="Pfam" id="PF00012">
    <property type="entry name" value="HSP70"/>
    <property type="match status" value="1"/>
</dbReference>
<dbReference type="Proteomes" id="UP000315252">
    <property type="component" value="Unassembled WGS sequence"/>
</dbReference>
<evidence type="ECO:0000313" key="6">
    <source>
        <dbReference type="Proteomes" id="UP000315252"/>
    </source>
</evidence>
<sequence>MAIIGIDLGTTNSACGVWQEGAARLIENRHGDLLTPSVVGLDGGKNIIVGKTAKHRLMTHPDATVAVFKRLMGTKHEVELDDRRFSATELSAFVLKSLKEDAETYLGETVEEAIISVPAYFNDNQRHATKQAGEIAGLKVRRLINEPTAAALAYGLHERKEGIFAVLDMGGGTFDVSVIEYFEGVMEVHASAGDNYLGGEDFLEALVGDVLAKNDLEREQLTKQELQQLFEALEEVKCNINAPWPKRLALTLAGGEIEFEASGEWFKTCVTPLLLRVRNPIEQALRDARIPLADIEEVLLVGGATRMAIFRNAVGKLFSRIPSSHLDPDLAIAMGATVQAGLKAKDQSLDDVVLTDVCPYTLGTEVVDPGGSGRAGYFLPIIERNSVVPASRVETLQTVENNQKQLQVNVYQGEHRLVEKNVFLGAIDVKVPPNKAGEETFDLRFSYDMNGLLEVDVKVNSTGTLINHVIEQSPGTLSAEELERSKERLAALKFHPREQEENRELLSRGEHLYSLYLGNERTMLGELLANFERVLDAQNATEITKARQQLKELLDAMEAGPLQ</sequence>
<dbReference type="PANTHER" id="PTHR19375">
    <property type="entry name" value="HEAT SHOCK PROTEIN 70KDA"/>
    <property type="match status" value="1"/>
</dbReference>
<keyword evidence="3 4" id="KW-0067">ATP-binding</keyword>
<keyword evidence="6" id="KW-1185">Reference proteome</keyword>
<dbReference type="GO" id="GO:0140662">
    <property type="term" value="F:ATP-dependent protein folding chaperone"/>
    <property type="evidence" value="ECO:0007669"/>
    <property type="project" value="InterPro"/>
</dbReference>
<name>A0A545T066_9PROT</name>
<dbReference type="RefSeq" id="WP_142899682.1">
    <property type="nucleotide sequence ID" value="NZ_ML660067.1"/>
</dbReference>
<comment type="similarity">
    <text evidence="1 4">Belongs to the heat shock protein 70 family.</text>
</comment>
<evidence type="ECO:0000313" key="5">
    <source>
        <dbReference type="EMBL" id="TQV70613.1"/>
    </source>
</evidence>
<dbReference type="InterPro" id="IPR013126">
    <property type="entry name" value="Hsp_70_fam"/>
</dbReference>
<reference evidence="5 6" key="1">
    <citation type="submission" date="2019-06" db="EMBL/GenBank/DDBJ databases">
        <title>Whole genome sequence for Rhodospirillaceae sp. R148.</title>
        <authorList>
            <person name="Wang G."/>
        </authorList>
    </citation>
    <scope>NUCLEOTIDE SEQUENCE [LARGE SCALE GENOMIC DNA]</scope>
    <source>
        <strain evidence="5 6">R148</strain>
    </source>
</reference>
<dbReference type="AlphaFoldDB" id="A0A545T066"/>
<dbReference type="PROSITE" id="PS00297">
    <property type="entry name" value="HSP70_1"/>
    <property type="match status" value="1"/>
</dbReference>
<accession>A0A545T066</accession>
<dbReference type="Gene3D" id="2.60.34.10">
    <property type="entry name" value="Substrate Binding Domain Of DNAk, Chain A, domain 1"/>
    <property type="match status" value="1"/>
</dbReference>
<dbReference type="InterPro" id="IPR043129">
    <property type="entry name" value="ATPase_NBD"/>
</dbReference>
<dbReference type="Gene3D" id="3.90.640.10">
    <property type="entry name" value="Actin, Chain A, domain 4"/>
    <property type="match status" value="1"/>
</dbReference>
<evidence type="ECO:0000256" key="3">
    <source>
        <dbReference type="ARBA" id="ARBA00022840"/>
    </source>
</evidence>
<dbReference type="SUPFAM" id="SSF53067">
    <property type="entry name" value="Actin-like ATPase domain"/>
    <property type="match status" value="2"/>
</dbReference>
<comment type="caution">
    <text evidence="5">The sequence shown here is derived from an EMBL/GenBank/DDBJ whole genome shotgun (WGS) entry which is preliminary data.</text>
</comment>
<dbReference type="SUPFAM" id="SSF100920">
    <property type="entry name" value="Heat shock protein 70kD (HSP70), peptide-binding domain"/>
    <property type="match status" value="1"/>
</dbReference>
<dbReference type="EMBL" id="VHSH01000016">
    <property type="protein sequence ID" value="TQV70613.1"/>
    <property type="molecule type" value="Genomic_DNA"/>
</dbReference>
<gene>
    <name evidence="5" type="ORF">FKG95_27530</name>
</gene>
<dbReference type="Gene3D" id="3.30.420.40">
    <property type="match status" value="2"/>
</dbReference>
<organism evidence="5 6">
    <name type="scientific">Denitrobaculum tricleocarpae</name>
    <dbReference type="NCBI Taxonomy" id="2591009"/>
    <lineage>
        <taxon>Bacteria</taxon>
        <taxon>Pseudomonadati</taxon>
        <taxon>Pseudomonadota</taxon>
        <taxon>Alphaproteobacteria</taxon>
        <taxon>Rhodospirillales</taxon>
        <taxon>Rhodospirillaceae</taxon>
        <taxon>Denitrobaculum</taxon>
    </lineage>
</organism>
<keyword evidence="2 4" id="KW-0547">Nucleotide-binding</keyword>
<dbReference type="InterPro" id="IPR029047">
    <property type="entry name" value="HSP70_peptide-bd_sf"/>
</dbReference>
<protein>
    <submittedName>
        <fullName evidence="5">Molecular chaperone HscC</fullName>
    </submittedName>
</protein>
<evidence type="ECO:0000256" key="2">
    <source>
        <dbReference type="ARBA" id="ARBA00022741"/>
    </source>
</evidence>
<dbReference type="GO" id="GO:0005524">
    <property type="term" value="F:ATP binding"/>
    <property type="evidence" value="ECO:0007669"/>
    <property type="project" value="UniProtKB-KW"/>
</dbReference>
<evidence type="ECO:0000256" key="1">
    <source>
        <dbReference type="ARBA" id="ARBA00007381"/>
    </source>
</evidence>
<evidence type="ECO:0000256" key="4">
    <source>
        <dbReference type="RuleBase" id="RU003322"/>
    </source>
</evidence>
<dbReference type="PROSITE" id="PS00329">
    <property type="entry name" value="HSP70_2"/>
    <property type="match status" value="1"/>
</dbReference>
<dbReference type="OrthoDB" id="9766019at2"/>
<proteinExistence type="inferred from homology"/>
<dbReference type="PRINTS" id="PR00301">
    <property type="entry name" value="HEATSHOCK70"/>
</dbReference>